<dbReference type="AlphaFoldDB" id="A0A419EPW7"/>
<dbReference type="Proteomes" id="UP000285961">
    <property type="component" value="Unassembled WGS sequence"/>
</dbReference>
<evidence type="ECO:0000313" key="3">
    <source>
        <dbReference type="Proteomes" id="UP000285961"/>
    </source>
</evidence>
<evidence type="ECO:0000256" key="1">
    <source>
        <dbReference type="SAM" id="Coils"/>
    </source>
</evidence>
<feature type="coiled-coil region" evidence="1">
    <location>
        <begin position="97"/>
        <end position="124"/>
    </location>
</feature>
<sequence length="126" mass="13397">MPRGDGTGPAGLGPMTGRGAGYCAGFSTPGFANPVPGRGGWGRGRGRGYWGAGGGRGWRHWYYATGVPGWARAGWGFGPPAPYWPPVGPSMTKDQEAELLSEQAKDFTEALEEIKKRLEELSAKEK</sequence>
<accession>A0A419EPW7</accession>
<evidence type="ECO:0008006" key="4">
    <source>
        <dbReference type="Google" id="ProtNLM"/>
    </source>
</evidence>
<gene>
    <name evidence="2" type="ORF">C4532_18115</name>
</gene>
<reference evidence="2 3" key="1">
    <citation type="journal article" date="2017" name="ISME J.">
        <title>Energy and carbon metabolisms in a deep terrestrial subsurface fluid microbial community.</title>
        <authorList>
            <person name="Momper L."/>
            <person name="Jungbluth S.P."/>
            <person name="Lee M.D."/>
            <person name="Amend J.P."/>
        </authorList>
    </citation>
    <scope>NUCLEOTIDE SEQUENCE [LARGE SCALE GENOMIC DNA]</scope>
    <source>
        <strain evidence="2">SURF_17</strain>
    </source>
</reference>
<keyword evidence="1" id="KW-0175">Coiled coil</keyword>
<proteinExistence type="predicted"/>
<dbReference type="Pfam" id="PF17253">
    <property type="entry name" value="DUF5320"/>
    <property type="match status" value="1"/>
</dbReference>
<dbReference type="EMBL" id="QZKI01000131">
    <property type="protein sequence ID" value="RJP64978.1"/>
    <property type="molecule type" value="Genomic_DNA"/>
</dbReference>
<name>A0A419EPW7_9BACT</name>
<dbReference type="InterPro" id="IPR035205">
    <property type="entry name" value="DUF5320"/>
</dbReference>
<evidence type="ECO:0000313" key="2">
    <source>
        <dbReference type="EMBL" id="RJP64978.1"/>
    </source>
</evidence>
<protein>
    <recommendedName>
        <fullName evidence="4">DUF5320 domain-containing protein</fullName>
    </recommendedName>
</protein>
<comment type="caution">
    <text evidence="2">The sequence shown here is derived from an EMBL/GenBank/DDBJ whole genome shotgun (WGS) entry which is preliminary data.</text>
</comment>
<organism evidence="2 3">
    <name type="scientific">Candidatus Abyssobacteria bacterium SURF_17</name>
    <dbReference type="NCBI Taxonomy" id="2093361"/>
    <lineage>
        <taxon>Bacteria</taxon>
        <taxon>Pseudomonadati</taxon>
        <taxon>Candidatus Hydrogenedentota</taxon>
        <taxon>Candidatus Abyssobacteria</taxon>
    </lineage>
</organism>